<dbReference type="Pfam" id="PF19289">
    <property type="entry name" value="PmbA_TldD_3rd"/>
    <property type="match status" value="1"/>
</dbReference>
<dbReference type="InterPro" id="IPR002510">
    <property type="entry name" value="Metalloprtase-TldD/E_N"/>
</dbReference>
<dbReference type="Pfam" id="PF01523">
    <property type="entry name" value="PmbA_TldD_1st"/>
    <property type="match status" value="1"/>
</dbReference>
<dbReference type="EMBL" id="SOJN01000104">
    <property type="protein sequence ID" value="TET44907.1"/>
    <property type="molecule type" value="Genomic_DNA"/>
</dbReference>
<evidence type="ECO:0000256" key="1">
    <source>
        <dbReference type="ARBA" id="ARBA00005836"/>
    </source>
</evidence>
<name>A0A523UQU3_UNCT6</name>
<dbReference type="InterPro" id="IPR045570">
    <property type="entry name" value="Metalloprtase-TldD/E_cen_dom"/>
</dbReference>
<dbReference type="SUPFAM" id="SSF111283">
    <property type="entry name" value="Putative modulator of DNA gyrase, PmbA/TldD"/>
    <property type="match status" value="1"/>
</dbReference>
<protein>
    <submittedName>
        <fullName evidence="9">TldD/PmbA family protein</fullName>
    </submittedName>
</protein>
<dbReference type="InterPro" id="IPR025502">
    <property type="entry name" value="TldD"/>
</dbReference>
<evidence type="ECO:0000256" key="5">
    <source>
        <dbReference type="SAM" id="MobiDB-lite"/>
    </source>
</evidence>
<dbReference type="GO" id="GO:0008237">
    <property type="term" value="F:metallopeptidase activity"/>
    <property type="evidence" value="ECO:0007669"/>
    <property type="project" value="UniProtKB-KW"/>
</dbReference>
<evidence type="ECO:0000256" key="3">
    <source>
        <dbReference type="ARBA" id="ARBA00022801"/>
    </source>
</evidence>
<keyword evidence="2" id="KW-0645">Protease</keyword>
<feature type="region of interest" description="Disordered" evidence="5">
    <location>
        <begin position="230"/>
        <end position="252"/>
    </location>
</feature>
<dbReference type="AlphaFoldDB" id="A0A523UQU3"/>
<keyword evidence="3" id="KW-0378">Hydrolase</keyword>
<gene>
    <name evidence="9" type="ORF">E3J62_09045</name>
</gene>
<feature type="domain" description="Metalloprotease TldD/E N-terminal" evidence="6">
    <location>
        <begin position="72"/>
        <end position="136"/>
    </location>
</feature>
<dbReference type="PANTHER" id="PTHR30624:SF4">
    <property type="entry name" value="METALLOPROTEASE TLDD"/>
    <property type="match status" value="1"/>
</dbReference>
<evidence type="ECO:0000256" key="2">
    <source>
        <dbReference type="ARBA" id="ARBA00022670"/>
    </source>
</evidence>
<dbReference type="InterPro" id="IPR045569">
    <property type="entry name" value="Metalloprtase-TldD/E_C"/>
</dbReference>
<evidence type="ECO:0000256" key="4">
    <source>
        <dbReference type="ARBA" id="ARBA00023049"/>
    </source>
</evidence>
<keyword evidence="4" id="KW-0482">Metalloprotease</keyword>
<dbReference type="Gene3D" id="3.30.2290.10">
    <property type="entry name" value="PmbA/TldD superfamily"/>
    <property type="match status" value="1"/>
</dbReference>
<dbReference type="GO" id="GO:0005829">
    <property type="term" value="C:cytosol"/>
    <property type="evidence" value="ECO:0007669"/>
    <property type="project" value="TreeGrafter"/>
</dbReference>
<sequence>MFSFDFLKDIVTRREFIRRGASGGVTLVVAPPILKAILAASQGAKEEIPGWLSKKEMEKLLKVALSRGGDFADVFLERKLRRDINMDEGRINTVRFGIDQGVGIRVIKKDTTGYAFSDDLSMKKLKETARVASEVAHSAARSASISRSKPPHHVFARIPLESVAESEKLDLLKRADAAARGYDSRIRNASVDYHDETRRIVIANSKGVWIEDERPIIYFTVWAQASQNGKRHRGRSRRSGTKGIEFFEGHPPEEPALTAAKEAIVMLDAEEAPSGEMPVVVEAGWGGVLFHEAVGHGLEGDLVQAKTSFYYGKLGEQVASEHINLVDEGSIPGLRGSANIDDEGTATQQNILIEKGVLKGYMHSLLTARQFGAKPTGNGRRESYKHFPLVRMTNTYIMEGKTDPQDMFRATKKGLYAKAFWGGVVDTASGNFTFSVREAYLIEDGKVTRPVRGATLVGSGPEALRSIDMLGNNLGFGPGTCGKGQWVPVTSGQPTLRLSKITVGGTKSD</sequence>
<dbReference type="InterPro" id="IPR035068">
    <property type="entry name" value="TldD/PmbA_N"/>
</dbReference>
<comment type="similarity">
    <text evidence="1">Belongs to the peptidase U62 family.</text>
</comment>
<dbReference type="PIRSF" id="PIRSF004919">
    <property type="entry name" value="TldD"/>
    <property type="match status" value="1"/>
</dbReference>
<feature type="compositionally biased region" description="Basic residues" evidence="5">
    <location>
        <begin position="230"/>
        <end position="240"/>
    </location>
</feature>
<accession>A0A523UQU3</accession>
<feature type="domain" description="Metalloprotease TldD/E C-terminal" evidence="7">
    <location>
        <begin position="274"/>
        <end position="505"/>
    </location>
</feature>
<feature type="domain" description="Metalloprotease TldD/E central" evidence="8">
    <location>
        <begin position="159"/>
        <end position="267"/>
    </location>
</feature>
<evidence type="ECO:0000259" key="6">
    <source>
        <dbReference type="Pfam" id="PF01523"/>
    </source>
</evidence>
<dbReference type="Proteomes" id="UP000315525">
    <property type="component" value="Unassembled WGS sequence"/>
</dbReference>
<proteinExistence type="inferred from homology"/>
<reference evidence="9 10" key="1">
    <citation type="submission" date="2019-03" db="EMBL/GenBank/DDBJ databases">
        <title>Metabolic potential of uncultured bacteria and archaea associated with petroleum seepage in deep-sea sediments.</title>
        <authorList>
            <person name="Dong X."/>
            <person name="Hubert C."/>
        </authorList>
    </citation>
    <scope>NUCLEOTIDE SEQUENCE [LARGE SCALE GENOMIC DNA]</scope>
    <source>
        <strain evidence="9">E44_bin18</strain>
    </source>
</reference>
<dbReference type="InterPro" id="IPR036059">
    <property type="entry name" value="TldD/PmbA_sf"/>
</dbReference>
<evidence type="ECO:0000313" key="10">
    <source>
        <dbReference type="Proteomes" id="UP000315525"/>
    </source>
</evidence>
<comment type="caution">
    <text evidence="9">The sequence shown here is derived from an EMBL/GenBank/DDBJ whole genome shotgun (WGS) entry which is preliminary data.</text>
</comment>
<evidence type="ECO:0000313" key="9">
    <source>
        <dbReference type="EMBL" id="TET44907.1"/>
    </source>
</evidence>
<dbReference type="PANTHER" id="PTHR30624">
    <property type="entry name" value="UNCHARACTERIZED PROTEIN TLDD AND PMBA"/>
    <property type="match status" value="1"/>
</dbReference>
<dbReference type="GO" id="GO:0006508">
    <property type="term" value="P:proteolysis"/>
    <property type="evidence" value="ECO:0007669"/>
    <property type="project" value="UniProtKB-KW"/>
</dbReference>
<dbReference type="Pfam" id="PF19290">
    <property type="entry name" value="PmbA_TldD_2nd"/>
    <property type="match status" value="1"/>
</dbReference>
<dbReference type="InterPro" id="IPR051463">
    <property type="entry name" value="Peptidase_U62_metallo"/>
</dbReference>
<evidence type="ECO:0000259" key="8">
    <source>
        <dbReference type="Pfam" id="PF19290"/>
    </source>
</evidence>
<organism evidence="9 10">
    <name type="scientific">candidate division TA06 bacterium</name>
    <dbReference type="NCBI Taxonomy" id="2250710"/>
    <lineage>
        <taxon>Bacteria</taxon>
        <taxon>Bacteria division TA06</taxon>
    </lineage>
</organism>
<evidence type="ECO:0000259" key="7">
    <source>
        <dbReference type="Pfam" id="PF19289"/>
    </source>
</evidence>